<name>A0A815PDM5_9BILA</name>
<protein>
    <submittedName>
        <fullName evidence="1">Uncharacterized protein</fullName>
    </submittedName>
</protein>
<evidence type="ECO:0000313" key="3">
    <source>
        <dbReference type="Proteomes" id="UP000663829"/>
    </source>
</evidence>
<dbReference type="Proteomes" id="UP000681722">
    <property type="component" value="Unassembled WGS sequence"/>
</dbReference>
<dbReference type="Proteomes" id="UP000663829">
    <property type="component" value="Unassembled WGS sequence"/>
</dbReference>
<dbReference type="EMBL" id="CAJNOQ010019305">
    <property type="protein sequence ID" value="CAF1447399.1"/>
    <property type="molecule type" value="Genomic_DNA"/>
</dbReference>
<dbReference type="OrthoDB" id="342024at2759"/>
<reference evidence="1" key="1">
    <citation type="submission" date="2021-02" db="EMBL/GenBank/DDBJ databases">
        <authorList>
            <person name="Nowell W R."/>
        </authorList>
    </citation>
    <scope>NUCLEOTIDE SEQUENCE</scope>
</reference>
<dbReference type="Gene3D" id="3.40.50.300">
    <property type="entry name" value="P-loop containing nucleotide triphosphate hydrolases"/>
    <property type="match status" value="1"/>
</dbReference>
<feature type="non-terminal residue" evidence="1">
    <location>
        <position position="58"/>
    </location>
</feature>
<proteinExistence type="predicted"/>
<comment type="caution">
    <text evidence="1">The sequence shown here is derived from an EMBL/GenBank/DDBJ whole genome shotgun (WGS) entry which is preliminary data.</text>
</comment>
<evidence type="ECO:0000313" key="1">
    <source>
        <dbReference type="EMBL" id="CAF1447399.1"/>
    </source>
</evidence>
<evidence type="ECO:0000313" key="2">
    <source>
        <dbReference type="EMBL" id="CAF4321697.1"/>
    </source>
</evidence>
<dbReference type="AlphaFoldDB" id="A0A815PDM5"/>
<accession>A0A815PDM5</accession>
<keyword evidence="3" id="KW-1185">Reference proteome</keyword>
<dbReference type="EMBL" id="CAJOBC010084747">
    <property type="protein sequence ID" value="CAF4321697.1"/>
    <property type="molecule type" value="Genomic_DNA"/>
</dbReference>
<organism evidence="1 3">
    <name type="scientific">Didymodactylos carnosus</name>
    <dbReference type="NCBI Taxonomy" id="1234261"/>
    <lineage>
        <taxon>Eukaryota</taxon>
        <taxon>Metazoa</taxon>
        <taxon>Spiralia</taxon>
        <taxon>Gnathifera</taxon>
        <taxon>Rotifera</taxon>
        <taxon>Eurotatoria</taxon>
        <taxon>Bdelloidea</taxon>
        <taxon>Philodinida</taxon>
        <taxon>Philodinidae</taxon>
        <taxon>Didymodactylos</taxon>
    </lineage>
</organism>
<sequence>MEAVTEKNAFGDAMGHERDYSERRFEEIKAEVSTYTKKIGYNSSTIAFVPISGRERMQ</sequence>
<gene>
    <name evidence="1" type="ORF">GPM918_LOCUS34603</name>
    <name evidence="2" type="ORF">SRO942_LOCUS35302</name>
</gene>
<dbReference type="InterPro" id="IPR027417">
    <property type="entry name" value="P-loop_NTPase"/>
</dbReference>